<dbReference type="OrthoDB" id="1269963at2759"/>
<evidence type="ECO:0000256" key="1">
    <source>
        <dbReference type="ARBA" id="ARBA00007061"/>
    </source>
</evidence>
<feature type="binding site" evidence="4">
    <location>
        <position position="212"/>
    </location>
    <ligand>
        <name>CoA</name>
        <dbReference type="ChEBI" id="CHEBI:57287"/>
    </ligand>
</feature>
<feature type="binding site" evidence="4">
    <location>
        <position position="262"/>
    </location>
    <ligand>
        <name>CoA</name>
        <dbReference type="ChEBI" id="CHEBI:57287"/>
    </ligand>
</feature>
<dbReference type="GO" id="GO:0010142">
    <property type="term" value="P:farnesyl diphosphate biosynthetic process, mevalonate pathway"/>
    <property type="evidence" value="ECO:0007669"/>
    <property type="project" value="InterPro"/>
</dbReference>
<evidence type="ECO:0000256" key="4">
    <source>
        <dbReference type="PIRSR" id="PIRSR610122-2"/>
    </source>
</evidence>
<dbReference type="NCBIfam" id="TIGR01833">
    <property type="entry name" value="HMG-CoA-S_euk"/>
    <property type="match status" value="1"/>
</dbReference>
<comment type="caution">
    <text evidence="6">The sequence shown here is derived from an EMBL/GenBank/DDBJ whole genome shotgun (WGS) entry which is preliminary data.</text>
</comment>
<evidence type="ECO:0000313" key="6">
    <source>
        <dbReference type="EMBL" id="GMF10097.1"/>
    </source>
</evidence>
<feature type="active site" description="Proton donor/acceptor" evidence="3">
    <location>
        <position position="88"/>
    </location>
</feature>
<evidence type="ECO:0000256" key="2">
    <source>
        <dbReference type="ARBA" id="ARBA00022679"/>
    </source>
</evidence>
<evidence type="ECO:0000256" key="3">
    <source>
        <dbReference type="PIRSR" id="PIRSR610122-1"/>
    </source>
</evidence>
<evidence type="ECO:0000259" key="5">
    <source>
        <dbReference type="PROSITE" id="PS52004"/>
    </source>
</evidence>
<feature type="active site" description="Proton donor/acceptor" evidence="3">
    <location>
        <position position="253"/>
    </location>
</feature>
<accession>A0A9W6TA17</accession>
<dbReference type="PANTHER" id="PTHR43323:SF2">
    <property type="entry name" value="HYDROXYMETHYLGLUTARYL-COA SYNTHASE"/>
    <property type="match status" value="1"/>
</dbReference>
<evidence type="ECO:0000313" key="7">
    <source>
        <dbReference type="Proteomes" id="UP001165083"/>
    </source>
</evidence>
<reference evidence="6" key="1">
    <citation type="submission" date="2023-04" db="EMBL/GenBank/DDBJ databases">
        <title>Phytophthora lilii NBRC 32176.</title>
        <authorList>
            <person name="Ichikawa N."/>
            <person name="Sato H."/>
            <person name="Tonouchi N."/>
        </authorList>
    </citation>
    <scope>NUCLEOTIDE SEQUENCE</scope>
    <source>
        <strain evidence="6">NBRC 32176</strain>
    </source>
</reference>
<dbReference type="CDD" id="cd00827">
    <property type="entry name" value="init_cond_enzymes"/>
    <property type="match status" value="1"/>
</dbReference>
<dbReference type="InterPro" id="IPR020841">
    <property type="entry name" value="PKS_Beta-ketoAc_synthase_dom"/>
</dbReference>
<feature type="domain" description="Ketosynthase family 3 (KS3)" evidence="5">
    <location>
        <begin position="488"/>
        <end position="956"/>
    </location>
</feature>
<dbReference type="SUPFAM" id="SSF53901">
    <property type="entry name" value="Thiolase-like"/>
    <property type="match status" value="4"/>
</dbReference>
<name>A0A9W6TA17_9STRA</name>
<proteinExistence type="inferred from homology"/>
<feature type="binding site" evidence="4">
    <location>
        <position position="258"/>
    </location>
    <ligand>
        <name>CoA</name>
        <dbReference type="ChEBI" id="CHEBI:57287"/>
    </ligand>
</feature>
<gene>
    <name evidence="6" type="ORF">Plil01_000094500</name>
</gene>
<dbReference type="EMBL" id="BSXW01000030">
    <property type="protein sequence ID" value="GMF10097.1"/>
    <property type="molecule type" value="Genomic_DNA"/>
</dbReference>
<dbReference type="InterPro" id="IPR013528">
    <property type="entry name" value="HMG_CoA_synth_N"/>
</dbReference>
<dbReference type="PANTHER" id="PTHR43323">
    <property type="entry name" value="3-HYDROXY-3-METHYLGLUTARYL COENZYME A SYNTHASE"/>
    <property type="match status" value="1"/>
</dbReference>
<dbReference type="GO" id="GO:0006084">
    <property type="term" value="P:acetyl-CoA metabolic process"/>
    <property type="evidence" value="ECO:0007669"/>
    <property type="project" value="InterPro"/>
</dbReference>
<dbReference type="Pfam" id="PF01154">
    <property type="entry name" value="HMG_CoA_synt_N"/>
    <property type="match status" value="1"/>
</dbReference>
<dbReference type="GO" id="GO:0004421">
    <property type="term" value="F:hydroxymethylglutaryl-CoA synthase activity"/>
    <property type="evidence" value="ECO:0007669"/>
    <property type="project" value="InterPro"/>
</dbReference>
<dbReference type="InterPro" id="IPR014030">
    <property type="entry name" value="Ketoacyl_synth_N"/>
</dbReference>
<keyword evidence="7" id="KW-1185">Reference proteome</keyword>
<dbReference type="AlphaFoldDB" id="A0A9W6TA17"/>
<protein>
    <submittedName>
        <fullName evidence="6">Unnamed protein product</fullName>
    </submittedName>
</protein>
<dbReference type="InterPro" id="IPR010122">
    <property type="entry name" value="HMG_CoA_synthase_euk"/>
</dbReference>
<dbReference type="FunFam" id="3.40.47.10:FF:000008">
    <property type="entry name" value="3-hydroxy-3-methylglutaryl coenzyme A synthase"/>
    <property type="match status" value="1"/>
</dbReference>
<sequence>MVSSSRPADVGVLAMEVHFPADFVDQREMEAFDGVGSGKYTLGLGQLGMAVPGDREDVNALALTAVSRLLSKFQVSPAQVGRLEVGTETLVDKSKSTKTVLMQLFGDNADVDGATVINACYGGTAALLNAVAWVESSFWDGRYAIVVATDIAVYAKGPARPSGGCGAVAMLIGPDAPMVLDCRTKATHATNVWDFYKPNVSSEYPTVDGKLSNACYLHALDECYKLFCKKSEMVAKVDGKAPGMDSVDYAVFHSPYNKLVQKSFARLLFLDSRRVLNDGDEAAKEKFAALSKWANTPLKDTLNDRELDLAVRAVAKEDFQAKVVPSCTTSQQLGNCYTAAVYMNLATLVHARAKDLSRGARVLMFSYGSGSLATMFVLRTREPTDSAKGKFSLEKIAKSLDLTARLERRNKKTPEEYTARMKLRQKTYGAKNGLKLTQPVESIPEGDFYLHRIDDMGRRFYSRSTPEVTAEDGMQEQHRVTLTTQELAGAVYVTGTSIGLPGQAKVFDGENSIDKLLQGENCIRELTNEDKDKMVAQNIVQVHKDKTTGEVNRAPVSTREKCIQVSAVVGRVDLEKDYGIATTIANSMDEPTQLAVAAGLEAARNAGLVDGVNANWRLPESMRDSTGIIYATSFPTMNAAVSETSRFYEESKEGESTYEMDRKILFRLLVLANAQVAQLTGARGPNTQINAACAGATQAIGLAQDWISSGKCQRVIVVSSDTASSQAMMPLIGGGFRALGAACIAPTADAAARPFDVKRSGMIVSSGAIGLVLESPLAFAERPVAASKKTVRLLATQYSNSAYHGAALEPNHVGQELVRFLQRVESDFGITREDIASNGVYYSHETGTNASAKSSCAYTEVTALRTAFGSELLSKLLVTNTKGFTGHPMAVAFEDIAAIEGLRYGRVPPVVHFVAHDPNLGKTPLRLSPGGAYAHKYALRFAAGFGSQLAFSLYTLEN</sequence>
<dbReference type="Gene3D" id="3.40.47.10">
    <property type="match status" value="3"/>
</dbReference>
<dbReference type="InterPro" id="IPR016039">
    <property type="entry name" value="Thiolase-like"/>
</dbReference>
<dbReference type="Proteomes" id="UP001165083">
    <property type="component" value="Unassembled WGS sequence"/>
</dbReference>
<dbReference type="Pfam" id="PF00109">
    <property type="entry name" value="ketoacyl-synt"/>
    <property type="match status" value="1"/>
</dbReference>
<keyword evidence="2" id="KW-0808">Transferase</keyword>
<dbReference type="Pfam" id="PF08540">
    <property type="entry name" value="HMG_CoA_synt_C"/>
    <property type="match status" value="1"/>
</dbReference>
<comment type="similarity">
    <text evidence="1">Belongs to the thiolase-like superfamily. HMG-CoA synthase family.</text>
</comment>
<dbReference type="PROSITE" id="PS52004">
    <property type="entry name" value="KS3_2"/>
    <property type="match status" value="1"/>
</dbReference>
<organism evidence="6 7">
    <name type="scientific">Phytophthora lilii</name>
    <dbReference type="NCBI Taxonomy" id="2077276"/>
    <lineage>
        <taxon>Eukaryota</taxon>
        <taxon>Sar</taxon>
        <taxon>Stramenopiles</taxon>
        <taxon>Oomycota</taxon>
        <taxon>Peronosporomycetes</taxon>
        <taxon>Peronosporales</taxon>
        <taxon>Peronosporaceae</taxon>
        <taxon>Phytophthora</taxon>
    </lineage>
</organism>
<dbReference type="InterPro" id="IPR013746">
    <property type="entry name" value="HMG_CoA_synt_C_dom"/>
</dbReference>
<feature type="active site" description="Acyl-thioester intermediate" evidence="3">
    <location>
        <position position="120"/>
    </location>
</feature>